<keyword evidence="1" id="KW-0812">Transmembrane</keyword>
<reference evidence="3" key="1">
    <citation type="submission" date="2024-03" db="EMBL/GenBank/DDBJ databases">
        <title>Human intestinal bacterial collection.</title>
        <authorList>
            <person name="Pauvert C."/>
            <person name="Hitch T.C.A."/>
            <person name="Clavel T."/>
        </authorList>
    </citation>
    <scope>NUCLEOTIDE SEQUENCE [LARGE SCALE GENOMIC DNA]</scope>
    <source>
        <strain evidence="3">CLA-AA-H89B</strain>
    </source>
</reference>
<name>A0ABV1H8N5_9FIRM</name>
<proteinExistence type="predicted"/>
<keyword evidence="1" id="KW-0472">Membrane</keyword>
<dbReference type="EMBL" id="JBBMFS010000016">
    <property type="protein sequence ID" value="MEQ2556066.1"/>
    <property type="molecule type" value="Genomic_DNA"/>
</dbReference>
<gene>
    <name evidence="3" type="ORF">WMO37_13800</name>
</gene>
<dbReference type="Pfam" id="PF01476">
    <property type="entry name" value="LysM"/>
    <property type="match status" value="1"/>
</dbReference>
<feature type="domain" description="LysM" evidence="2">
    <location>
        <begin position="90"/>
        <end position="132"/>
    </location>
</feature>
<sequence length="141" mass="15749">MESEDTIMNGMMAVTKKEQVRIIAGLFSPAGVIAAVRRLDIRIIHAILAAVLLIAVTGIGGRMIIANASVKEGQNALERYYTSITIEDCDTLWDIEARYNTGAENKEQYIRSIMQMNHMSSDILYSGQNLIIYYYGQPQTN</sequence>
<organism evidence="3 4">
    <name type="scientific">Lachnospira intestinalis</name>
    <dbReference type="NCBI Taxonomy" id="3133158"/>
    <lineage>
        <taxon>Bacteria</taxon>
        <taxon>Bacillati</taxon>
        <taxon>Bacillota</taxon>
        <taxon>Clostridia</taxon>
        <taxon>Lachnospirales</taxon>
        <taxon>Lachnospiraceae</taxon>
        <taxon>Lachnospira</taxon>
    </lineage>
</organism>
<evidence type="ECO:0000313" key="4">
    <source>
        <dbReference type="Proteomes" id="UP001546774"/>
    </source>
</evidence>
<evidence type="ECO:0000313" key="3">
    <source>
        <dbReference type="EMBL" id="MEQ2556066.1"/>
    </source>
</evidence>
<feature type="transmembrane region" description="Helical" evidence="1">
    <location>
        <begin position="20"/>
        <end position="37"/>
    </location>
</feature>
<comment type="caution">
    <text evidence="3">The sequence shown here is derived from an EMBL/GenBank/DDBJ whole genome shotgun (WGS) entry which is preliminary data.</text>
</comment>
<evidence type="ECO:0000259" key="2">
    <source>
        <dbReference type="Pfam" id="PF01476"/>
    </source>
</evidence>
<keyword evidence="1" id="KW-1133">Transmembrane helix</keyword>
<accession>A0ABV1H8N5</accession>
<dbReference type="CDD" id="cd00118">
    <property type="entry name" value="LysM"/>
    <property type="match status" value="1"/>
</dbReference>
<dbReference type="SUPFAM" id="SSF54106">
    <property type="entry name" value="LysM domain"/>
    <property type="match status" value="1"/>
</dbReference>
<dbReference type="InterPro" id="IPR018392">
    <property type="entry name" value="LysM"/>
</dbReference>
<keyword evidence="4" id="KW-1185">Reference proteome</keyword>
<protein>
    <submittedName>
        <fullName evidence="3">LysM peptidoglycan-binding domain-containing protein</fullName>
    </submittedName>
</protein>
<feature type="transmembrane region" description="Helical" evidence="1">
    <location>
        <begin position="43"/>
        <end position="65"/>
    </location>
</feature>
<dbReference type="Gene3D" id="3.10.350.10">
    <property type="entry name" value="LysM domain"/>
    <property type="match status" value="1"/>
</dbReference>
<dbReference type="InterPro" id="IPR036779">
    <property type="entry name" value="LysM_dom_sf"/>
</dbReference>
<evidence type="ECO:0000256" key="1">
    <source>
        <dbReference type="SAM" id="Phobius"/>
    </source>
</evidence>
<dbReference type="Proteomes" id="UP001546774">
    <property type="component" value="Unassembled WGS sequence"/>
</dbReference>